<dbReference type="EMBL" id="JBHTMC010000002">
    <property type="protein sequence ID" value="MFD1262155.1"/>
    <property type="molecule type" value="Genomic_DNA"/>
</dbReference>
<evidence type="ECO:0000313" key="2">
    <source>
        <dbReference type="EMBL" id="MFD1262155.1"/>
    </source>
</evidence>
<dbReference type="InterPro" id="IPR027417">
    <property type="entry name" value="P-loop_NTPase"/>
</dbReference>
<feature type="domain" description="UvrD-like helicase C-terminal" evidence="1">
    <location>
        <begin position="495"/>
        <end position="546"/>
    </location>
</feature>
<keyword evidence="3" id="KW-1185">Reference proteome</keyword>
<keyword evidence="2" id="KW-0067">ATP-binding</keyword>
<dbReference type="GO" id="GO:0005524">
    <property type="term" value="F:ATP binding"/>
    <property type="evidence" value="ECO:0007669"/>
    <property type="project" value="UniProtKB-KW"/>
</dbReference>
<reference evidence="3" key="1">
    <citation type="journal article" date="2019" name="Int. J. Syst. Evol. Microbiol.">
        <title>The Global Catalogue of Microorganisms (GCM) 10K type strain sequencing project: providing services to taxonomists for standard genome sequencing and annotation.</title>
        <authorList>
            <consortium name="The Broad Institute Genomics Platform"/>
            <consortium name="The Broad Institute Genome Sequencing Center for Infectious Disease"/>
            <person name="Wu L."/>
            <person name="Ma J."/>
        </authorList>
    </citation>
    <scope>NUCLEOTIDE SEQUENCE [LARGE SCALE GENOMIC DNA]</scope>
    <source>
        <strain evidence="3">CCUG 48884</strain>
    </source>
</reference>
<dbReference type="Pfam" id="PF13538">
    <property type="entry name" value="UvrD_C_2"/>
    <property type="match status" value="1"/>
</dbReference>
<dbReference type="InterPro" id="IPR027785">
    <property type="entry name" value="UvrD-like_helicase_C"/>
</dbReference>
<accession>A0ABW3W8H1</accession>
<dbReference type="SUPFAM" id="SSF52540">
    <property type="entry name" value="P-loop containing nucleoside triphosphate hydrolases"/>
    <property type="match status" value="1"/>
</dbReference>
<proteinExistence type="predicted"/>
<name>A0ABW3W8H1_9RHOO</name>
<dbReference type="Gene3D" id="3.40.50.300">
    <property type="entry name" value="P-loop containing nucleotide triphosphate hydrolases"/>
    <property type="match status" value="1"/>
</dbReference>
<dbReference type="Proteomes" id="UP001597158">
    <property type="component" value="Unassembled WGS sequence"/>
</dbReference>
<organism evidence="2 3">
    <name type="scientific">Thauera mechernichensis</name>
    <dbReference type="NCBI Taxonomy" id="82788"/>
    <lineage>
        <taxon>Bacteria</taxon>
        <taxon>Pseudomonadati</taxon>
        <taxon>Pseudomonadota</taxon>
        <taxon>Betaproteobacteria</taxon>
        <taxon>Rhodocyclales</taxon>
        <taxon>Zoogloeaceae</taxon>
        <taxon>Thauera</taxon>
    </lineage>
</organism>
<protein>
    <submittedName>
        <fullName evidence="2">ATP-binding domain-containing protein</fullName>
    </submittedName>
</protein>
<gene>
    <name evidence="2" type="ORF">ACFQ4M_01085</name>
</gene>
<evidence type="ECO:0000313" key="3">
    <source>
        <dbReference type="Proteomes" id="UP001597158"/>
    </source>
</evidence>
<keyword evidence="2" id="KW-0547">Nucleotide-binding</keyword>
<dbReference type="RefSeq" id="WP_277831770.1">
    <property type="nucleotide sequence ID" value="NZ_JARQZE010000003.1"/>
</dbReference>
<comment type="caution">
    <text evidence="2">The sequence shown here is derived from an EMBL/GenBank/DDBJ whole genome shotgun (WGS) entry which is preliminary data.</text>
</comment>
<sequence>MAKTHPEGWRLLPASGARARELQTLALLAGALPADTTIYHGLHWTRAEGSAAVFGDIGFVVLGPGGRILLIEQQAGFLDEAEHGLLRPGRRRERNISVDLARQADALRARLRPALGGAEPMLDVLLYCPDYTVRQPGTAGLDPARIVDAPRREQLVATVRALTGDTEGAAPADPARRQALHRFFADLLELVPDVQSHIGQVDELSTRLSGGLTEWARRIDMSPHRLRVTATAGSGKTQLALAAYTDALAAGRRPLYVCYNRPLADHFARIAPAGGEIATYHQLCDRRLRDAGRPPRFGAPGAFRRMEADFAALVAAPASGQPDPRWQFDELIIDEGQDFMEAWRDTLLALLKPGGRAWWLEDPLQNLYDRPAVTLPGWVGLSADTNYRTPADVLALLNARLPLPAPIRAGSPVADSEPELLAWHDEASMLEATKRAITRALGLGFRRDMIVLLTFRGREHSRFTPLEHLGPHRLRAFTGRYDLLGEPEHSQGELLIDSVYRFKGQSAPCIIFTEIDFEPRADGMDELTMRKLFVGATRATMKLILVASERAAGLLADPEHKH</sequence>
<evidence type="ECO:0000259" key="1">
    <source>
        <dbReference type="Pfam" id="PF13538"/>
    </source>
</evidence>